<evidence type="ECO:0000313" key="2">
    <source>
        <dbReference type="EMBL" id="EEJ72582.1"/>
    </source>
</evidence>
<proteinExistence type="predicted"/>
<dbReference type="Proteomes" id="UP000005583">
    <property type="component" value="Unassembled WGS sequence"/>
</dbReference>
<accession>C2ELM5</accession>
<evidence type="ECO:0000313" key="3">
    <source>
        <dbReference type="Proteomes" id="UP000005583"/>
    </source>
</evidence>
<feature type="region of interest" description="Disordered" evidence="1">
    <location>
        <begin position="1"/>
        <end position="20"/>
    </location>
</feature>
<dbReference type="PATRIC" id="fig|525365.8.peg.837"/>
<evidence type="ECO:0000256" key="1">
    <source>
        <dbReference type="SAM" id="MobiDB-lite"/>
    </source>
</evidence>
<reference evidence="2 3" key="1">
    <citation type="submission" date="2009-01" db="EMBL/GenBank/DDBJ databases">
        <authorList>
            <person name="Qin X."/>
            <person name="Bachman B."/>
            <person name="Battles P."/>
            <person name="Bell A."/>
            <person name="Bess C."/>
            <person name="Bickham C."/>
            <person name="Chaboub L."/>
            <person name="Chen D."/>
            <person name="Coyle M."/>
            <person name="Deiros D.R."/>
            <person name="Dinh H."/>
            <person name="Forbes L."/>
            <person name="Fowler G."/>
            <person name="Francisco L."/>
            <person name="Fu Q."/>
            <person name="Gubbala S."/>
            <person name="Hale W."/>
            <person name="Han Y."/>
            <person name="Hemphill L."/>
            <person name="Highlander S.K."/>
            <person name="Hirani K."/>
            <person name="Hogues M."/>
            <person name="Jackson L."/>
            <person name="Jakkamsetti A."/>
            <person name="Javaid M."/>
            <person name="Jiang H."/>
            <person name="Korchina V."/>
            <person name="Kovar C."/>
            <person name="Lara F."/>
            <person name="Lee S."/>
            <person name="Mata R."/>
            <person name="Mathew T."/>
            <person name="Moen C."/>
            <person name="Morales K."/>
            <person name="Munidasa M."/>
            <person name="Nazareth L."/>
            <person name="Ngo R."/>
            <person name="Nguyen L."/>
            <person name="Okwuonu G."/>
            <person name="Ongeri F."/>
            <person name="Patil S."/>
            <person name="Petrosino J."/>
            <person name="Pham C."/>
            <person name="Pham P."/>
            <person name="Pu L.-L."/>
            <person name="Puazo M."/>
            <person name="Raj R."/>
            <person name="Reid J."/>
            <person name="Rouhana J."/>
            <person name="Saada N."/>
            <person name="Shang Y."/>
            <person name="Simmons D."/>
            <person name="Thornton R."/>
            <person name="Warren J."/>
            <person name="Weissenberger G."/>
            <person name="Zhang J."/>
            <person name="Zhang L."/>
            <person name="Zhou C."/>
            <person name="Zhu D."/>
            <person name="Muzny D."/>
            <person name="Worley K."/>
            <person name="Gibbs R."/>
        </authorList>
    </citation>
    <scope>NUCLEOTIDE SEQUENCE [LARGE SCALE GENOMIC DNA]</scope>
    <source>
        <strain evidence="2 3">DSM 16047</strain>
    </source>
</reference>
<protein>
    <submittedName>
        <fullName evidence="2">Uncharacterized protein</fullName>
    </submittedName>
</protein>
<dbReference type="RefSeq" id="WP_007125103.1">
    <property type="nucleotide sequence ID" value="NZ_AZFO01000021.1"/>
</dbReference>
<comment type="caution">
    <text evidence="2">The sequence shown here is derived from an EMBL/GenBank/DDBJ whole genome shotgun (WGS) entry which is preliminary data.</text>
</comment>
<dbReference type="HOGENOM" id="CLU_171005_0_0_9"/>
<dbReference type="AlphaFoldDB" id="C2ELM5"/>
<sequence>MDKKYSDSEVRGERSNHPENLDIKVKDSELYFTQQAKEKYRELTGSQRTFIDRELDDLKFGHDNDKDKMVNYELDQALVWEKDDQAIIITDIVYQPYRDSKKYQKAQIRMKKMNN</sequence>
<dbReference type="EMBL" id="ACGU01000033">
    <property type="protein sequence ID" value="EEJ72582.1"/>
    <property type="molecule type" value="Genomic_DNA"/>
</dbReference>
<keyword evidence="3" id="KW-1185">Reference proteome</keyword>
<dbReference type="eggNOG" id="ENOG5032JC9">
    <property type="taxonomic scope" value="Bacteria"/>
</dbReference>
<gene>
    <name evidence="2" type="ORF">HMPREF0548_0571</name>
</gene>
<organism evidence="2 3">
    <name type="scientific">Lactobacillus ultunensis DSM 16047</name>
    <dbReference type="NCBI Taxonomy" id="525365"/>
    <lineage>
        <taxon>Bacteria</taxon>
        <taxon>Bacillati</taxon>
        <taxon>Bacillota</taxon>
        <taxon>Bacilli</taxon>
        <taxon>Lactobacillales</taxon>
        <taxon>Lactobacillaceae</taxon>
        <taxon>Lactobacillus</taxon>
    </lineage>
</organism>
<name>C2ELM5_9LACO</name>
<dbReference type="OrthoDB" id="2309160at2"/>